<organism evidence="1 2">
    <name type="scientific">Faecalicoccus pleomorphus</name>
    <dbReference type="NCBI Taxonomy" id="1323"/>
    <lineage>
        <taxon>Bacteria</taxon>
        <taxon>Bacillati</taxon>
        <taxon>Bacillota</taxon>
        <taxon>Erysipelotrichia</taxon>
        <taxon>Erysipelotrichales</taxon>
        <taxon>Erysipelotrichaceae</taxon>
        <taxon>Faecalicoccus</taxon>
    </lineage>
</organism>
<comment type="caution">
    <text evidence="1">The sequence shown here is derived from an EMBL/GenBank/DDBJ whole genome shotgun (WGS) entry which is preliminary data.</text>
</comment>
<dbReference type="PANTHER" id="PTHR10443:SF12">
    <property type="entry name" value="DIPEPTIDASE"/>
    <property type="match status" value="1"/>
</dbReference>
<reference evidence="1 2" key="1">
    <citation type="submission" date="2018-08" db="EMBL/GenBank/DDBJ databases">
        <title>A genome reference for cultivated species of the human gut microbiota.</title>
        <authorList>
            <person name="Zou Y."/>
            <person name="Xue W."/>
            <person name="Luo G."/>
        </authorList>
    </citation>
    <scope>NUCLEOTIDE SEQUENCE [LARGE SCALE GENOMIC DNA]</scope>
    <source>
        <strain evidence="1 2">TF08-11</strain>
    </source>
</reference>
<accession>A0A3E3E6T2</accession>
<name>A0A3E3E6T2_9FIRM</name>
<proteinExistence type="predicted"/>
<evidence type="ECO:0000313" key="2">
    <source>
        <dbReference type="Proteomes" id="UP000260721"/>
    </source>
</evidence>
<dbReference type="PANTHER" id="PTHR10443">
    <property type="entry name" value="MICROSOMAL DIPEPTIDASE"/>
    <property type="match status" value="1"/>
</dbReference>
<dbReference type="Pfam" id="PF01244">
    <property type="entry name" value="Peptidase_M19"/>
    <property type="match status" value="1"/>
</dbReference>
<dbReference type="EMBL" id="QUSK01000004">
    <property type="protein sequence ID" value="RGD77649.1"/>
    <property type="molecule type" value="Genomic_DNA"/>
</dbReference>
<protein>
    <submittedName>
        <fullName evidence="1">Zn-dependent dipeptidase, microsomal dipeptidase-like protein</fullName>
    </submittedName>
</protein>
<dbReference type="Gene3D" id="3.20.20.140">
    <property type="entry name" value="Metal-dependent hydrolases"/>
    <property type="match status" value="1"/>
</dbReference>
<dbReference type="InterPro" id="IPR032466">
    <property type="entry name" value="Metal_Hydrolase"/>
</dbReference>
<dbReference type="InterPro" id="IPR008257">
    <property type="entry name" value="Pept_M19"/>
</dbReference>
<sequence>MIFANLHDDIGNNLFDHKDSDPNRLDHFHYPRFRQGNMKFSAIVCCFDGNQDWKTMQETVSYTETCIFNSRYFSFDPDKEIQVFIAVEGLCGITEDPEEKIEWLYAHHVRMASLCWNDENALACGAKKGNKPLTDLGKRVIHTMNTVGMAVDTSHCCEWNFYDIAKESIKPIIASHSNVKALYNHYRNLSDPQLQIIKEKNGLVGAIPVRWFVKKKEDNATLEDFINILIYLKEKIGIEHMALGFDFMDYIEGMEDSNVVGMKDITQIQNIADALKHYSFTPEEIEKICYRNAYDFMQKYLR</sequence>
<dbReference type="Proteomes" id="UP000260721">
    <property type="component" value="Unassembled WGS sequence"/>
</dbReference>
<dbReference type="AlphaFoldDB" id="A0A3E3E6T2"/>
<dbReference type="GO" id="GO:0070573">
    <property type="term" value="F:metallodipeptidase activity"/>
    <property type="evidence" value="ECO:0007669"/>
    <property type="project" value="InterPro"/>
</dbReference>
<dbReference type="PROSITE" id="PS51365">
    <property type="entry name" value="RENAL_DIPEPTIDASE_2"/>
    <property type="match status" value="1"/>
</dbReference>
<gene>
    <name evidence="1" type="ORF">DXC78_02445</name>
</gene>
<dbReference type="SUPFAM" id="SSF51556">
    <property type="entry name" value="Metallo-dependent hydrolases"/>
    <property type="match status" value="1"/>
</dbReference>
<evidence type="ECO:0000313" key="1">
    <source>
        <dbReference type="EMBL" id="RGD77649.1"/>
    </source>
</evidence>
<dbReference type="RefSeq" id="WP_117445557.1">
    <property type="nucleotide sequence ID" value="NZ_JBFBOW010000010.1"/>
</dbReference>
<dbReference type="GO" id="GO:0006508">
    <property type="term" value="P:proteolysis"/>
    <property type="evidence" value="ECO:0007669"/>
    <property type="project" value="InterPro"/>
</dbReference>